<comment type="caution">
    <text evidence="1">The sequence shown here is derived from an EMBL/GenBank/DDBJ whole genome shotgun (WGS) entry which is preliminary data.</text>
</comment>
<gene>
    <name evidence="1" type="ORF">I8J34_23365</name>
</gene>
<keyword evidence="2" id="KW-1185">Reference proteome</keyword>
<evidence type="ECO:0000313" key="1">
    <source>
        <dbReference type="EMBL" id="MBT0964128.1"/>
    </source>
</evidence>
<sequence>MIMRHALAPTAGQAEGASAVPLYNGQNSGINTLAASQVMRFIGMPRRARSAKN</sequence>
<protein>
    <submittedName>
        <fullName evidence="1">Uncharacterized protein</fullName>
    </submittedName>
</protein>
<dbReference type="RefSeq" id="WP_214364048.1">
    <property type="nucleotide sequence ID" value="NZ_JAEKFT010000054.1"/>
</dbReference>
<name>A0A944DJK9_DENI1</name>
<dbReference type="EMBL" id="JAEKFT010000054">
    <property type="protein sequence ID" value="MBT0964128.1"/>
    <property type="molecule type" value="Genomic_DNA"/>
</dbReference>
<evidence type="ECO:0000313" key="2">
    <source>
        <dbReference type="Proteomes" id="UP000694660"/>
    </source>
</evidence>
<proteinExistence type="predicted"/>
<reference evidence="2" key="1">
    <citation type="journal article" date="2022" name="ISME J.">
        <title>Genetic and phylogenetic analysis of dissimilatory iodate-reducing bacteria identifies potential niches across the world's oceans.</title>
        <authorList>
            <person name="Reyes-Umana V."/>
            <person name="Henning Z."/>
            <person name="Lee K."/>
            <person name="Barnum T.P."/>
            <person name="Coates J.D."/>
        </authorList>
    </citation>
    <scope>NUCLEOTIDE SEQUENCE [LARGE SCALE GENOMIC DNA]</scope>
    <source>
        <strain evidence="2">IR12</strain>
    </source>
</reference>
<organism evidence="1 2">
    <name type="scientific">Denitromonas iodatirespirans</name>
    <dbReference type="NCBI Taxonomy" id="2795389"/>
    <lineage>
        <taxon>Bacteria</taxon>
        <taxon>Pseudomonadati</taxon>
        <taxon>Pseudomonadota</taxon>
        <taxon>Betaproteobacteria</taxon>
        <taxon>Rhodocyclales</taxon>
        <taxon>Zoogloeaceae</taxon>
        <taxon>Denitromonas</taxon>
    </lineage>
</organism>
<accession>A0A944DJK9</accession>
<dbReference type="Proteomes" id="UP000694660">
    <property type="component" value="Unassembled WGS sequence"/>
</dbReference>
<dbReference type="AlphaFoldDB" id="A0A944DJK9"/>